<dbReference type="InterPro" id="IPR019546">
    <property type="entry name" value="TAT_signal_bac_arc"/>
</dbReference>
<protein>
    <submittedName>
        <fullName evidence="1">Negative regulator of beta-lactamase expression</fullName>
    </submittedName>
</protein>
<evidence type="ECO:0000313" key="1">
    <source>
        <dbReference type="EMBL" id="CAA9453514.1"/>
    </source>
</evidence>
<dbReference type="InterPro" id="IPR023346">
    <property type="entry name" value="Lysozyme-like_dom_sf"/>
</dbReference>
<dbReference type="PROSITE" id="PS51318">
    <property type="entry name" value="TAT"/>
    <property type="match status" value="1"/>
</dbReference>
<sequence>MRVKGSTGLYGPISRRDFLRLGGVGVAGVALLGAVGSSDLFAQEAAPNYSSLVTEFEEAAQRFSVPVSLLLAMGYVNTRWEMPPTEASAYEPGSTHGRGAYGIMQLVRNDSADTLGEASRLTGIPEEELKTVRKSNILGGAALLAESQGDRPIRLGDYFGAVAGNGGRGRLFKAVAGIGAGELYAAEVFKVLRKGTYEKILDGEEVSLPSREGDL</sequence>
<accession>A0A6J4QTX2</accession>
<reference evidence="1" key="1">
    <citation type="submission" date="2020-02" db="EMBL/GenBank/DDBJ databases">
        <authorList>
            <person name="Meier V. D."/>
        </authorList>
    </citation>
    <scope>NUCLEOTIDE SEQUENCE</scope>
    <source>
        <strain evidence="1">AVDCRST_MAG28</strain>
    </source>
</reference>
<organism evidence="1">
    <name type="scientific">uncultured Rubrobacteraceae bacterium</name>
    <dbReference type="NCBI Taxonomy" id="349277"/>
    <lineage>
        <taxon>Bacteria</taxon>
        <taxon>Bacillati</taxon>
        <taxon>Actinomycetota</taxon>
        <taxon>Rubrobacteria</taxon>
        <taxon>Rubrobacterales</taxon>
        <taxon>Rubrobacteraceae</taxon>
        <taxon>environmental samples</taxon>
    </lineage>
</organism>
<dbReference type="AlphaFoldDB" id="A0A6J4QTX2"/>
<dbReference type="SUPFAM" id="SSF53955">
    <property type="entry name" value="Lysozyme-like"/>
    <property type="match status" value="1"/>
</dbReference>
<name>A0A6J4QTX2_9ACTN</name>
<dbReference type="InterPro" id="IPR006311">
    <property type="entry name" value="TAT_signal"/>
</dbReference>
<dbReference type="NCBIfam" id="TIGR01409">
    <property type="entry name" value="TAT_signal_seq"/>
    <property type="match status" value="1"/>
</dbReference>
<dbReference type="Gene3D" id="1.10.530.10">
    <property type="match status" value="1"/>
</dbReference>
<dbReference type="EMBL" id="CADCVE010000037">
    <property type="protein sequence ID" value="CAA9453514.1"/>
    <property type="molecule type" value="Genomic_DNA"/>
</dbReference>
<proteinExistence type="predicted"/>
<gene>
    <name evidence="1" type="ORF">AVDCRST_MAG28-2074</name>
</gene>